<protein>
    <submittedName>
        <fullName evidence="1">Uncharacterized protein</fullName>
    </submittedName>
</protein>
<dbReference type="EMBL" id="JAKUCV010002073">
    <property type="protein sequence ID" value="KAJ4844015.1"/>
    <property type="molecule type" value="Genomic_DNA"/>
</dbReference>
<evidence type="ECO:0000313" key="1">
    <source>
        <dbReference type="EMBL" id="KAJ4844015.1"/>
    </source>
</evidence>
<reference evidence="1" key="2">
    <citation type="journal article" date="2023" name="Plants (Basel)">
        <title>Annotation of the Turnera subulata (Passifloraceae) Draft Genome Reveals the S-Locus Evolved after the Divergence of Turneroideae from Passifloroideae in a Stepwise Manner.</title>
        <authorList>
            <person name="Henning P.M."/>
            <person name="Roalson E.H."/>
            <person name="Mir W."/>
            <person name="McCubbin A.G."/>
            <person name="Shore J.S."/>
        </authorList>
    </citation>
    <scope>NUCLEOTIDE SEQUENCE</scope>
    <source>
        <strain evidence="1">F60SS</strain>
    </source>
</reference>
<accession>A0A9Q0G5X6</accession>
<evidence type="ECO:0000313" key="2">
    <source>
        <dbReference type="Proteomes" id="UP001141552"/>
    </source>
</evidence>
<reference evidence="1" key="1">
    <citation type="submission" date="2022-02" db="EMBL/GenBank/DDBJ databases">
        <authorList>
            <person name="Henning P.M."/>
            <person name="McCubbin A.G."/>
            <person name="Shore J.S."/>
        </authorList>
    </citation>
    <scope>NUCLEOTIDE SEQUENCE</scope>
    <source>
        <strain evidence="1">F60SS</strain>
        <tissue evidence="1">Leaves</tissue>
    </source>
</reference>
<keyword evidence="2" id="KW-1185">Reference proteome</keyword>
<gene>
    <name evidence="1" type="ORF">Tsubulata_032721</name>
</gene>
<sequence length="140" mass="15323">YQTKKTKAVLSLPVKKGRQSSPLSLPYYLKYSNASPSSVAATTPVTPSTSSITLEPKEMERNTLQMASFLIIFLMASYYTPRMEVKAREMAGQVSPQVVTGSLVHGIACRINADCYYLCPRKCHDNTCLGGACFCQGCSH</sequence>
<proteinExistence type="predicted"/>
<dbReference type="AlphaFoldDB" id="A0A9Q0G5X6"/>
<feature type="non-terminal residue" evidence="1">
    <location>
        <position position="140"/>
    </location>
</feature>
<comment type="caution">
    <text evidence="1">The sequence shown here is derived from an EMBL/GenBank/DDBJ whole genome shotgun (WGS) entry which is preliminary data.</text>
</comment>
<organism evidence="1 2">
    <name type="scientific">Turnera subulata</name>
    <dbReference type="NCBI Taxonomy" id="218843"/>
    <lineage>
        <taxon>Eukaryota</taxon>
        <taxon>Viridiplantae</taxon>
        <taxon>Streptophyta</taxon>
        <taxon>Embryophyta</taxon>
        <taxon>Tracheophyta</taxon>
        <taxon>Spermatophyta</taxon>
        <taxon>Magnoliopsida</taxon>
        <taxon>eudicotyledons</taxon>
        <taxon>Gunneridae</taxon>
        <taxon>Pentapetalae</taxon>
        <taxon>rosids</taxon>
        <taxon>fabids</taxon>
        <taxon>Malpighiales</taxon>
        <taxon>Passifloraceae</taxon>
        <taxon>Turnera</taxon>
    </lineage>
</organism>
<name>A0A9Q0G5X6_9ROSI</name>
<dbReference type="Proteomes" id="UP001141552">
    <property type="component" value="Unassembled WGS sequence"/>
</dbReference>